<keyword evidence="2" id="KW-1185">Reference proteome</keyword>
<name>A0AAV4NCW0_CAEEX</name>
<reference evidence="1 2" key="1">
    <citation type="submission" date="2021-06" db="EMBL/GenBank/DDBJ databases">
        <title>Caerostris extrusa draft genome.</title>
        <authorList>
            <person name="Kono N."/>
            <person name="Arakawa K."/>
        </authorList>
    </citation>
    <scope>NUCLEOTIDE SEQUENCE [LARGE SCALE GENOMIC DNA]</scope>
</reference>
<accession>A0AAV4NCW0</accession>
<organism evidence="1 2">
    <name type="scientific">Caerostris extrusa</name>
    <name type="common">Bark spider</name>
    <name type="synonym">Caerostris bankana</name>
    <dbReference type="NCBI Taxonomy" id="172846"/>
    <lineage>
        <taxon>Eukaryota</taxon>
        <taxon>Metazoa</taxon>
        <taxon>Ecdysozoa</taxon>
        <taxon>Arthropoda</taxon>
        <taxon>Chelicerata</taxon>
        <taxon>Arachnida</taxon>
        <taxon>Araneae</taxon>
        <taxon>Araneomorphae</taxon>
        <taxon>Entelegynae</taxon>
        <taxon>Araneoidea</taxon>
        <taxon>Araneidae</taxon>
        <taxon>Caerostris</taxon>
    </lineage>
</organism>
<dbReference type="EMBL" id="BPLR01003255">
    <property type="protein sequence ID" value="GIX82600.1"/>
    <property type="molecule type" value="Genomic_DNA"/>
</dbReference>
<comment type="caution">
    <text evidence="1">The sequence shown here is derived from an EMBL/GenBank/DDBJ whole genome shotgun (WGS) entry which is preliminary data.</text>
</comment>
<protein>
    <submittedName>
        <fullName evidence="1">Uncharacterized protein</fullName>
    </submittedName>
</protein>
<evidence type="ECO:0000313" key="1">
    <source>
        <dbReference type="EMBL" id="GIX82600.1"/>
    </source>
</evidence>
<gene>
    <name evidence="1" type="ORF">CEXT_362991</name>
</gene>
<sequence>MHIIKKTPHESVSEFLFQIVFFCEGLQNQGPPFHYTVRTVFCEAEAFENVLHGILSCNLTLSGRRDLLGSSATLSKDGQRSLKAMLLVPPT</sequence>
<dbReference type="AlphaFoldDB" id="A0AAV4NCW0"/>
<dbReference type="Proteomes" id="UP001054945">
    <property type="component" value="Unassembled WGS sequence"/>
</dbReference>
<evidence type="ECO:0000313" key="2">
    <source>
        <dbReference type="Proteomes" id="UP001054945"/>
    </source>
</evidence>
<proteinExistence type="predicted"/>